<dbReference type="EMBL" id="PYHP01000018">
    <property type="protein sequence ID" value="PUA40095.1"/>
    <property type="molecule type" value="Genomic_DNA"/>
</dbReference>
<dbReference type="NCBIfam" id="NF003417">
    <property type="entry name" value="PRK04813.1"/>
    <property type="match status" value="3"/>
</dbReference>
<dbReference type="PROSITE" id="PS00455">
    <property type="entry name" value="AMP_BINDING"/>
    <property type="match status" value="3"/>
</dbReference>
<keyword evidence="3" id="KW-0596">Phosphopantetheine</keyword>
<dbReference type="CDD" id="cd19534">
    <property type="entry name" value="E_NRPS"/>
    <property type="match status" value="1"/>
</dbReference>
<dbReference type="InterPro" id="IPR020802">
    <property type="entry name" value="TesA-like"/>
</dbReference>
<dbReference type="InterPro" id="IPR020845">
    <property type="entry name" value="AMP-binding_CS"/>
</dbReference>
<dbReference type="SMART" id="SM00823">
    <property type="entry name" value="PKS_PP"/>
    <property type="match status" value="2"/>
</dbReference>
<dbReference type="InterPro" id="IPR010060">
    <property type="entry name" value="NRPS_synth"/>
</dbReference>
<accession>A0A2T6G7G6</accession>
<dbReference type="FunFam" id="1.10.1200.10:FF:000005">
    <property type="entry name" value="Nonribosomal peptide synthetase 1"/>
    <property type="match status" value="3"/>
</dbReference>
<dbReference type="InterPro" id="IPR045851">
    <property type="entry name" value="AMP-bd_C_sf"/>
</dbReference>
<evidence type="ECO:0000256" key="3">
    <source>
        <dbReference type="ARBA" id="ARBA00022450"/>
    </source>
</evidence>
<dbReference type="Pfam" id="PF00501">
    <property type="entry name" value="AMP-binding"/>
    <property type="match status" value="3"/>
</dbReference>
<dbReference type="NCBIfam" id="TIGR01720">
    <property type="entry name" value="NRPS-para261"/>
    <property type="match status" value="1"/>
</dbReference>
<dbReference type="SUPFAM" id="SSF52777">
    <property type="entry name" value="CoA-dependent acyltransferases"/>
    <property type="match status" value="8"/>
</dbReference>
<dbReference type="SUPFAM" id="SSF56801">
    <property type="entry name" value="Acetyl-CoA synthetase-like"/>
    <property type="match status" value="3"/>
</dbReference>
<dbReference type="GO" id="GO:0017000">
    <property type="term" value="P:antibiotic biosynthetic process"/>
    <property type="evidence" value="ECO:0007669"/>
    <property type="project" value="UniProtKB-KW"/>
</dbReference>
<gene>
    <name evidence="10" type="ORF">C8Z91_06255</name>
</gene>
<evidence type="ECO:0000313" key="11">
    <source>
        <dbReference type="Proteomes" id="UP000244184"/>
    </source>
</evidence>
<evidence type="ECO:0000256" key="5">
    <source>
        <dbReference type="ARBA" id="ARBA00022598"/>
    </source>
</evidence>
<dbReference type="Gene3D" id="3.40.50.1820">
    <property type="entry name" value="alpha/beta hydrolase"/>
    <property type="match status" value="1"/>
</dbReference>
<keyword evidence="7" id="KW-0045">Antibiotic biosynthesis</keyword>
<evidence type="ECO:0000256" key="7">
    <source>
        <dbReference type="ARBA" id="ARBA00023194"/>
    </source>
</evidence>
<dbReference type="GO" id="GO:0016874">
    <property type="term" value="F:ligase activity"/>
    <property type="evidence" value="ECO:0007669"/>
    <property type="project" value="UniProtKB-KW"/>
</dbReference>
<evidence type="ECO:0000259" key="9">
    <source>
        <dbReference type="PROSITE" id="PS50075"/>
    </source>
</evidence>
<dbReference type="InterPro" id="IPR036736">
    <property type="entry name" value="ACP-like_sf"/>
</dbReference>
<dbReference type="Gene3D" id="3.30.300.30">
    <property type="match status" value="3"/>
</dbReference>
<dbReference type="Gene3D" id="1.10.1200.10">
    <property type="entry name" value="ACP-like"/>
    <property type="match status" value="3"/>
</dbReference>
<dbReference type="FunFam" id="3.40.50.12780:FF:000012">
    <property type="entry name" value="Non-ribosomal peptide synthetase"/>
    <property type="match status" value="3"/>
</dbReference>
<dbReference type="InterPro" id="IPR029058">
    <property type="entry name" value="AB_hydrolase_fold"/>
</dbReference>
<keyword evidence="6" id="KW-0677">Repeat</keyword>
<proteinExistence type="inferred from homology"/>
<dbReference type="GO" id="GO:0005737">
    <property type="term" value="C:cytoplasm"/>
    <property type="evidence" value="ECO:0007669"/>
    <property type="project" value="TreeGrafter"/>
</dbReference>
<dbReference type="InterPro" id="IPR023213">
    <property type="entry name" value="CAT-like_dom_sf"/>
</dbReference>
<protein>
    <submittedName>
        <fullName evidence="10">Non-ribosomal peptide synthetase</fullName>
    </submittedName>
</protein>
<dbReference type="GO" id="GO:0031177">
    <property type="term" value="F:phosphopantetheine binding"/>
    <property type="evidence" value="ECO:0007669"/>
    <property type="project" value="InterPro"/>
</dbReference>
<keyword evidence="4" id="KW-0597">Phosphoprotein</keyword>
<sequence>MEKHSVGGVILNSAISLHPLTQAQERIWYTELLYPNTTACVLSATITMKGHINLNRLKQSIQLVIQQNDAFRIKLALHNGLPMQYIDTFTANEIKFLDFSDKRNEDLEEWLDAHNRKPFELLHSDLYQFVILKVSEQEYRYNMKMHHIITDGIAMNVTVNQITETYLQLTCGTSCSEESRNSYLDYIDMEQEYKESERFKKDRAFWMEKYRLLPDLTGLKPYNPLLTSTSGDRKRFVLHADLYSSLKAFCQQHNSSVFTVFLAALYIYMYKVTGEQDVAIGTIYANRTTKKEKSTIGMFASTVAARMLLEPEHDLLSFLQKVAREQQAVLRHQKYPYNMLIQDLRELHSNKDIQRLFGIAVEYQPITILNYDGLSVSSKAEFCGHEGNDFVLHIKEMMNEQQIVLDVDYRIHLFDDIEIGRMVEQLTTIIEHIIHRPCEKIAGLSLIHEAEKELILNEFNATEAAYEREKTIHQLFEEQVERTPDRIALVYEGTRLTYRELNERANRLARTLRNEGVEADQLVGLMAERSSEMVIGMLGILKAGGAYVPIDPEYPRERVRYMLEDSGVKLLVLQRRLQDRVSFAGHFAFLDEEQACDEDGSNLEPIAGANHLAYVIYTSGTTGNPKGVMVEHRGLCNFKLLCENTLGIREDDKVVQFASLSFDASCSEVIMALLLGASLYVPPAEVILDHHLFERYVAEHGITVATLPPTYAIYLEPARIPSLKKLITAGSPSTVELVQKWKDHVSYFNNYGPTEDSICSTVWSYSSDTMNEKTVSIGRPIPNHRVYIVDPAGSLLPVGVAGELCMGGEGLARGYLNRPELTEGKFVANPFAPGERMYRTGDLARWLPDGNIEYIGRKDEQVKIRGYRIEIGEVESQILKVASVQEAIVVARDDEAGQKQLCAYFVAERELTVSELRAALSGELPGYMVPACFVQLERMPLTPNGKIDRKALPAPEGIVNTGVEYAAPRNAVEQTLVSIWQTVLGSPRIGILDNFYDLGGDSIKSIQVSSKMLQAGYKLETKHLLKTPTISELSPHVQVAYSNVTQEEVEGLVKLTPIQYWFFEQSSAAPGHFNQAVMLYREQGFDEAAVRKTMQQMVEHHDALRLIFRKTETGYEAWNRGLDSDSLFSLEVFDFTAADNCAQAIEMKSSEIQSHIDITEGPLVKLGLFRCAEGDHLLIAIHHLAVDAVSWRILLEDMASGYEDALTGRDTRFARKTTSFQTWAEQLSQYADSLEIARELDYWKRLAQIEPKRLPRDFEQDSSLMKDSDVVTVQWTEQETQQLLKQAHRAYNTEVNDLLLTALGAAVHAWTGLEQVMVNLEGHGREPIIPDIDITRTVGWFTTQYPVVLKIEAGQDWASRIKVVKETLHAIPQKGIGYGILKYVSTLSNADEFEIKPDINFNYLGQFDQDLQHRAFRMSKHSTGAAVSGSMARAHRLDINGKVSEGVLTLTLSYSVKEYRKETIERLTELLKASLKEVIAHCLAQERTVLTPSDVMLKDLTVEELDRLVEQTRHIGEIENVYALTPMQKGMLFHSLMDTQSGLYFEQTMFDLEGVLEAEAFEKSLGILVQRHAVFRTNFYSNWKDQPAQVVFRQKRIGCAYKDLRGQTVSERNAYIESYAREDKAQGFNLEEDALLRVAILRTGEETYRFLWSFHHILMDGWCMPLILKEVFDIYSAIRKQTVPEFSAVRPYYDYIHWLEAQDAEKASDYWKLYLEGYEQQLLLPKSRAHDKTAAYLPEKLNFNLGAELTRRIHKVTRKHQVTSNTLMQTVWGILLQKYNGYKDVVFGGVVSGRPSEISGIENMIGLFINTVPVRIRCEGEDDFAEVMGRVQEQALASQAYETYPLFEIQANTEQKQNLLDHVLIFENYPVDQQMMQAGSENQAEFSISNVSAKEQTNYDFNLVIHPGTEMQICMEYNRAVYDSADIERMARHLIHLLEQIADSPRITVNELELSTAEEKTQILGSWNATEAAYEREKTIHQLFEEQVERTPDRIALVYEGIRLTYRELNERANRLARTLRNEGVEADQLVGLMADRSSEMVIGMLGILKAGGAYVPIDPEYPRERVRYMLEDSGVKLLVLQRRLQDRVSFAGHFTFLDEEQACDEDGSNLEPIAGANHLAYVIYTSGTTGNPKGVMVEHRGLCNFKLLCEKTLGICEDDKVVQFASLSFDASCSEVIMALLLGASLYVPPAEVILDHHLFERYVAEHGITVATLPPTYAIYLEPTRIPSLKKLITAGSPSTVELVQKWKDHVSYFNNYGPTEDSICSTVWPYSSDTMNEKTVSIGRPIPNHRVYIVDPAGSLLPVGVTGELCIGGEGLARGYLNRPELTEEKFVANPFAPGERMYRTGDLARWLPDGNIEYIGRKDEQVKIRGYRIETGEVEAQILKVESVQEAIVVAREDEAGQKQLCAYFVAERELTVSELRAALSEELPGYMVPACFVQLERMPLTPNGKIDRKALPAPEGIVNTGVEYVAPRNAVEAKLIRIWKRVLGVRNIGIKDNFFELGGHSLRATTLVGNIHKEMNIQVPLREVFEHPTIEQMAGKIAELEQRAYASIPVIELSDYYPVSSAQKRMYILSQLEGGETSYNMPGVMTIEGTLDRVKFEEAFRKLILRHETLRTSFDIRNGEPVQLIHRHVDFKVEYERCSEAEAEAYIRAFFRQFDLKRAPLLRVGLIEMNPSRHILLFEMHHIVSDGVSMGNLMKELVRFYRGEELPALRIQYKDYSVWQRAGISSEWMRQQEAYWLDTFKGDLPVLDIPTDYARPATRSFSGDMLEFRIDRQRSEELRKLAAQTGSTLYMVLLAVYTVFLSKCSGQEDIIVGTPIAGRRHAELEPIIGMFVNTLAIRSHPAKEKPFLAYLEEVRAIALKAFENQDYPFEELVDRLDVQRDTSRNPLFNAMFVLQNMDLGSLDLDGLQMKPYPGRHSVAKFDLTLNAAEEGDQIVCNLEYADRLFKKETIERMAKHFIQLIDAMLENPKAELKSIETITAQEKTRILTLFNDTTVDYPKEKTIHRLFEEQAARLSEQVAVVSGDERITYGDLNKKANQLARRLRADGVQADEPVGLIVERSIDMVIGMLGILKAGGAYVPMDSTFPMERIRYMVEDSAAKLVVVHGESPEYGSLSARLVELNDPNLRKEDFFNLVEVSGPNDMAYVIYTSGTTGKPKGVMVEHRNVTRLVKNTNYVELNEQTRILQTGAVVFDASTFEIWGALLNGGQLCLTTHDNILDGRRLKQVIQQYEINTMWLTSPLFNQLSQQDNQLFAGLRTLLVGGDELSVPHINHVLRNHPSLTIVNGYGPTENTTFSTTYAVVGEQTHTVSIGRPIHNSTAYVVDEENRLQPIGVWGELIVGGDGVARGYRNKPELTKLSFIESPFREGERCYRTGDLARWREDGTLEYKGRADQQVKIRGYRIELAEVEAELLKLTGVREATVIVRTDEAGQKYLCAYFASDAPQTVTGLRDSMSQVLPGYMVPSYFVQMEKLPLTVNGKIDRSALPEPEGEIRSGGEYVSARTPMERQLAHIWRDVLGVEPIGVKDNFFEIGGHSLKVLQLIQKINMETGIDMPFRAVFENPSLEQMADTLQNLSFNKLEQGDDHKIIKLNENGLLNVFCFPPLVGYGISFSQMAKQLEGHCIVYALEFIEDYADRETMLDAYIDSVLSIQEKSPYVFLGYSLGGSLAFEVAKAMEKRGYEVSDIVMVDSKRITRMRQQTGQEMRDHIDHILDILPEPFNEVFNAPVTQDKVKKKMYAYMDYGNELVNTGSVRANIHGLVADGLNVGLTADKDALLWRQATLNRYTEYEVIGDHQQVLAPGFVEENAKVFQHIVQKIVEQQVERDRVLV</sequence>
<comment type="cofactor">
    <cofactor evidence="1">
        <name>pantetheine 4'-phosphate</name>
        <dbReference type="ChEBI" id="CHEBI:47942"/>
    </cofactor>
</comment>
<dbReference type="InterPro" id="IPR000873">
    <property type="entry name" value="AMP-dep_synth/lig_dom"/>
</dbReference>
<dbReference type="Gene3D" id="3.30.559.30">
    <property type="entry name" value="Nonribosomal peptide synthetase, condensation domain"/>
    <property type="match status" value="4"/>
</dbReference>
<dbReference type="CDD" id="cd12117">
    <property type="entry name" value="A_NRPS_Srf_like"/>
    <property type="match status" value="1"/>
</dbReference>
<dbReference type="PROSITE" id="PS50075">
    <property type="entry name" value="CARRIER"/>
    <property type="match status" value="3"/>
</dbReference>
<feature type="domain" description="Carrier" evidence="9">
    <location>
        <begin position="967"/>
        <end position="1041"/>
    </location>
</feature>
<dbReference type="InterPro" id="IPR010071">
    <property type="entry name" value="AA_adenyl_dom"/>
</dbReference>
<keyword evidence="8" id="KW-0511">Multifunctional enzyme</keyword>
<comment type="caution">
    <text evidence="10">The sequence shown here is derived from an EMBL/GenBank/DDBJ whole genome shotgun (WGS) entry which is preliminary data.</text>
</comment>
<organism evidence="10 11">
    <name type="scientific">Paenibacillus elgii</name>
    <dbReference type="NCBI Taxonomy" id="189691"/>
    <lineage>
        <taxon>Bacteria</taxon>
        <taxon>Bacillati</taxon>
        <taxon>Bacillota</taxon>
        <taxon>Bacilli</taxon>
        <taxon>Bacillales</taxon>
        <taxon>Paenibacillaceae</taxon>
        <taxon>Paenibacillus</taxon>
    </lineage>
</organism>
<dbReference type="FunFam" id="3.40.50.980:FF:000001">
    <property type="entry name" value="Non-ribosomal peptide synthetase"/>
    <property type="match status" value="3"/>
</dbReference>
<evidence type="ECO:0000256" key="6">
    <source>
        <dbReference type="ARBA" id="ARBA00022737"/>
    </source>
</evidence>
<name>A0A2T6G7G6_9BACL</name>
<dbReference type="SUPFAM" id="SSF53474">
    <property type="entry name" value="alpha/beta-Hydrolases"/>
    <property type="match status" value="1"/>
</dbReference>
<dbReference type="PANTHER" id="PTHR45527:SF1">
    <property type="entry name" value="FATTY ACID SYNTHASE"/>
    <property type="match status" value="1"/>
</dbReference>
<dbReference type="FunFam" id="2.30.38.10:FF:000001">
    <property type="entry name" value="Non-ribosomal peptide synthetase PvdI"/>
    <property type="match status" value="3"/>
</dbReference>
<dbReference type="SMART" id="SM00824">
    <property type="entry name" value="PKS_TE"/>
    <property type="match status" value="1"/>
</dbReference>
<dbReference type="Pfam" id="PF00975">
    <property type="entry name" value="Thioesterase"/>
    <property type="match status" value="1"/>
</dbReference>
<dbReference type="Pfam" id="PF00550">
    <property type="entry name" value="PP-binding"/>
    <property type="match status" value="3"/>
</dbReference>
<comment type="similarity">
    <text evidence="2">Belongs to the ATP-dependent AMP-binding enzyme family.</text>
</comment>
<dbReference type="Gene3D" id="3.40.50.980">
    <property type="match status" value="6"/>
</dbReference>
<evidence type="ECO:0000256" key="4">
    <source>
        <dbReference type="ARBA" id="ARBA00022553"/>
    </source>
</evidence>
<dbReference type="InterPro" id="IPR001242">
    <property type="entry name" value="Condensation_dom"/>
</dbReference>
<dbReference type="InterPro" id="IPR006162">
    <property type="entry name" value="Ppantetheine_attach_site"/>
</dbReference>
<dbReference type="InterPro" id="IPR009081">
    <property type="entry name" value="PP-bd_ACP"/>
</dbReference>
<keyword evidence="5" id="KW-0436">Ligase</keyword>
<dbReference type="GO" id="GO:0008610">
    <property type="term" value="P:lipid biosynthetic process"/>
    <property type="evidence" value="ECO:0007669"/>
    <property type="project" value="UniProtKB-ARBA"/>
</dbReference>
<evidence type="ECO:0000313" key="10">
    <source>
        <dbReference type="EMBL" id="PUA40095.1"/>
    </source>
</evidence>
<evidence type="ECO:0000256" key="8">
    <source>
        <dbReference type="ARBA" id="ARBA00023268"/>
    </source>
</evidence>
<dbReference type="Pfam" id="PF13193">
    <property type="entry name" value="AMP-binding_C"/>
    <property type="match status" value="3"/>
</dbReference>
<reference evidence="10 11" key="1">
    <citation type="submission" date="2018-03" db="EMBL/GenBank/DDBJ databases">
        <title>Genome sequence of Paenibacillus elgii strain AC13 an antimicrobial compound producing bacteria.</title>
        <authorList>
            <person name="Kurokawa A.S."/>
            <person name="Araujo J.F."/>
            <person name="Costa R.A."/>
            <person name="Ortega D.B."/>
            <person name="Pires A.S."/>
            <person name="Pappas G.J.Jr."/>
            <person name="Franco O.L."/>
            <person name="Barreto C."/>
            <person name="Magalhaes B.S."/>
            <person name="Kruger R.H."/>
        </authorList>
    </citation>
    <scope>NUCLEOTIDE SEQUENCE [LARGE SCALE GENOMIC DNA]</scope>
    <source>
        <strain evidence="10 11">AC13</strain>
    </source>
</reference>
<dbReference type="InterPro" id="IPR025110">
    <property type="entry name" value="AMP-bd_C"/>
</dbReference>
<feature type="domain" description="Carrier" evidence="9">
    <location>
        <begin position="3510"/>
        <end position="3585"/>
    </location>
</feature>
<dbReference type="CDD" id="cd19531">
    <property type="entry name" value="LCL_NRPS-like"/>
    <property type="match status" value="1"/>
</dbReference>
<dbReference type="SUPFAM" id="SSF47336">
    <property type="entry name" value="ACP-like"/>
    <property type="match status" value="3"/>
</dbReference>
<dbReference type="GO" id="GO:0044550">
    <property type="term" value="P:secondary metabolite biosynthetic process"/>
    <property type="evidence" value="ECO:0007669"/>
    <property type="project" value="UniProtKB-ARBA"/>
</dbReference>
<dbReference type="InterPro" id="IPR020806">
    <property type="entry name" value="PKS_PP-bd"/>
</dbReference>
<dbReference type="Gene3D" id="2.30.38.10">
    <property type="entry name" value="Luciferase, Domain 3"/>
    <property type="match status" value="3"/>
</dbReference>
<evidence type="ECO:0000256" key="2">
    <source>
        <dbReference type="ARBA" id="ARBA00006432"/>
    </source>
</evidence>
<feature type="domain" description="Carrier" evidence="9">
    <location>
        <begin position="2475"/>
        <end position="2550"/>
    </location>
</feature>
<dbReference type="PANTHER" id="PTHR45527">
    <property type="entry name" value="NONRIBOSOMAL PEPTIDE SYNTHETASE"/>
    <property type="match status" value="1"/>
</dbReference>
<dbReference type="Gene3D" id="3.30.559.10">
    <property type="entry name" value="Chloramphenicol acetyltransferase-like domain"/>
    <property type="match status" value="4"/>
</dbReference>
<dbReference type="Gene3D" id="1.10.287.490">
    <property type="entry name" value="Helix hairpin bin"/>
    <property type="match status" value="1"/>
</dbReference>
<dbReference type="PROSITE" id="PS00012">
    <property type="entry name" value="PHOSPHOPANTETHEINE"/>
    <property type="match status" value="3"/>
</dbReference>
<dbReference type="NCBIfam" id="TIGR01733">
    <property type="entry name" value="AA-adenyl-dom"/>
    <property type="match status" value="3"/>
</dbReference>
<dbReference type="Proteomes" id="UP000244184">
    <property type="component" value="Unassembled WGS sequence"/>
</dbReference>
<dbReference type="InterPro" id="IPR001031">
    <property type="entry name" value="Thioesterase"/>
</dbReference>
<evidence type="ECO:0000256" key="1">
    <source>
        <dbReference type="ARBA" id="ARBA00001957"/>
    </source>
</evidence>
<dbReference type="FunFam" id="3.30.300.30:FF:000010">
    <property type="entry name" value="Enterobactin synthetase component F"/>
    <property type="match status" value="3"/>
</dbReference>
<dbReference type="Pfam" id="PF00668">
    <property type="entry name" value="Condensation"/>
    <property type="match status" value="4"/>
</dbReference>
<dbReference type="GO" id="GO:0043041">
    <property type="term" value="P:amino acid activation for nonribosomal peptide biosynthetic process"/>
    <property type="evidence" value="ECO:0007669"/>
    <property type="project" value="TreeGrafter"/>
</dbReference>
<dbReference type="CDD" id="cd19543">
    <property type="entry name" value="DCL_NRPS"/>
    <property type="match status" value="1"/>
</dbReference>